<evidence type="ECO:0000256" key="1">
    <source>
        <dbReference type="ARBA" id="ARBA00022468"/>
    </source>
</evidence>
<dbReference type="InterPro" id="IPR035974">
    <property type="entry name" value="Rap/Ran-GAP_sf"/>
</dbReference>
<feature type="compositionally biased region" description="Polar residues" evidence="2">
    <location>
        <begin position="745"/>
        <end position="754"/>
    </location>
</feature>
<dbReference type="PANTHER" id="PTHR10063">
    <property type="entry name" value="TUBERIN"/>
    <property type="match status" value="1"/>
</dbReference>
<dbReference type="GO" id="GO:0005096">
    <property type="term" value="F:GTPase activator activity"/>
    <property type="evidence" value="ECO:0007669"/>
    <property type="project" value="UniProtKB-KW"/>
</dbReference>
<dbReference type="Pfam" id="PF02145">
    <property type="entry name" value="Rap_GAP"/>
    <property type="match status" value="1"/>
</dbReference>
<dbReference type="InterPro" id="IPR024584">
    <property type="entry name" value="Tuberin_N"/>
</dbReference>
<dbReference type="OrthoDB" id="19311at2759"/>
<dbReference type="Pfam" id="PF11864">
    <property type="entry name" value="DUF3384"/>
    <property type="match status" value="1"/>
</dbReference>
<feature type="region of interest" description="Disordered" evidence="2">
    <location>
        <begin position="1610"/>
        <end position="1643"/>
    </location>
</feature>
<feature type="domain" description="Rap-GAP" evidence="3">
    <location>
        <begin position="1373"/>
        <end position="1615"/>
    </location>
</feature>
<dbReference type="InterPro" id="IPR016024">
    <property type="entry name" value="ARM-type_fold"/>
</dbReference>
<keyword evidence="5" id="KW-1185">Reference proteome</keyword>
<protein>
    <recommendedName>
        <fullName evidence="3">Rap-GAP domain-containing protein</fullName>
    </recommendedName>
</protein>
<reference evidence="4 5" key="1">
    <citation type="journal article" date="2015" name="BMC Genomics">
        <title>Insights from the genome of Ophiocordyceps polyrhachis-furcata to pathogenicity and host specificity in insect fungi.</title>
        <authorList>
            <person name="Wichadakul D."/>
            <person name="Kobmoo N."/>
            <person name="Ingsriswang S."/>
            <person name="Tangphatsornruang S."/>
            <person name="Chantasingh D."/>
            <person name="Luangsa-ard J.J."/>
            <person name="Eurwilaichitr L."/>
        </authorList>
    </citation>
    <scope>NUCLEOTIDE SEQUENCE [LARGE SCALE GENOMIC DNA]</scope>
    <source>
        <strain evidence="4 5">BCC 54312</strain>
    </source>
</reference>
<dbReference type="STRING" id="1330021.A0A367L2R6"/>
<evidence type="ECO:0000259" key="3">
    <source>
        <dbReference type="PROSITE" id="PS50085"/>
    </source>
</evidence>
<gene>
    <name evidence="4" type="ORF">L249_4836</name>
</gene>
<evidence type="ECO:0000256" key="2">
    <source>
        <dbReference type="SAM" id="MobiDB-lite"/>
    </source>
</evidence>
<dbReference type="PROSITE" id="PS50085">
    <property type="entry name" value="RAPGAP"/>
    <property type="match status" value="1"/>
</dbReference>
<feature type="region of interest" description="Disordered" evidence="2">
    <location>
        <begin position="745"/>
        <end position="773"/>
    </location>
</feature>
<dbReference type="SUPFAM" id="SSF111347">
    <property type="entry name" value="Rap/Ran-GAP"/>
    <property type="match status" value="1"/>
</dbReference>
<dbReference type="GO" id="GO:0051056">
    <property type="term" value="P:regulation of small GTPase mediated signal transduction"/>
    <property type="evidence" value="ECO:0007669"/>
    <property type="project" value="InterPro"/>
</dbReference>
<dbReference type="FunFam" id="3.40.50.11210:FF:000007">
    <property type="entry name" value="Tuberous sclerosis 2"/>
    <property type="match status" value="1"/>
</dbReference>
<evidence type="ECO:0000313" key="5">
    <source>
        <dbReference type="Proteomes" id="UP000253664"/>
    </source>
</evidence>
<sequence length="1700" mass="188916">CFYHHSLQDFLPLLHVNESRCSPLVIPSCKLGNSTPNRSFQIQLDFSSQRLQLHTLERAGKSLRATLSCYARSKHPARGIAWPRTPLRPRSSPCCLDGLASPRLSSAIETKILLAEHMSRQTEDDTSSPSSARQGGFSNVFRTLTISRGDRSLNHLPSTAPTPRAEFVDASSSTSRELSTNHMDALELLKSHVPSDRISAASTLKYAISEYPVNPVLEIWYAARDMIEPTNSAAMRTAGWELLTECAKHPSSTDLERREYFQTLTATANHEDFHLQLAAMVDLTNHGRAVTGFGYDLVPLLTSWLQISYKAARRARRNAQLNRGQTSSSRGRAAASGEEKNLAQLFQFFHDVIKFSFNNASEDSVTELLDSLLAICMNTSVEDDLRSCISILDAIVTFGAIPPHKLKDCVQVLASIFCMVPALQKKSWHNIANLCKSHNGQAVVRVMLDILRNRPTDALGEKDTSREVKGSLAVLHKLLSKSADKGYPTVPYAPLVDGLSNTLKASCSPRIYISLLQLINSLFDDGHGNTHRLIVDEDWSSCLEVAAECGRRLNGDLERKRGSSPGKDEAPEAVVEREILRLISRLDCIVKNRSGNFVPRESVIRFFAEVHSLLPDATVRTVLDYFQEFRCCSPSDLRWEENLSLVLEAFFSNRQLSSETRLRALQTTMDAYEIVDLVGDGAEQNLIPRLAESVLRNVSEETDLSVLEAIMSLMTSVVASCDMELFDFVVYKLREIVVNDRLKSPISSPSTPAAQSPCPSGVPPSSSDQSPSNIVTRGYVKMFLRVINSRGEKSVRLFNALVGIARAAHCEVDARLMAMKLLFRLRADWANRVFVTDDAEVSFLANAMCRTEASIAKKQAEETAQSFRLSKSEHVAQSRSSRGISFGQGPTLERSIPVRTPSGAKSGQQKYRQLWSYPDAAALPHAIPKLISPILVSRASLDREAMEESRYEVKAARASALNMSAWLNAVLVVLQGSDWEVYSFVLVHLPSQLSNHAIFRGAIPEIQELRRLICEQIRTNGFQEPPFVSGLRRADVAICLFHSLTMILSYHEHFSKTDEDEIVKTFAYGIGTWERTAKYCIHSLSICCHELPLSTSKCLIQVLNQMAAIITQPHVSVHILEFLASLSRLHDVLVNFREDDYRIVFGICFRYLEYAREKRQSNRSSHVSEASAPVTPGSTSAEVSPSDELPQYVHAMAYHVILFWFLALKLQDRAHHVGWIVRKLFADGDGYGQAADDQALTSIDFMQRVAFADVGESAEDRYFTEDRFGAIAKKQWLLGNSIITVKQATATGWAQIIKRQPSGTSAYTVRESLRPPPPHQTEAQFDISREGQAKSNAVLPSHLLVQLMAPVPQTFESARPIPLPDDEATERAIRVFDRNSSLDGHKVGVIYIGEGQTQEADILANVSGSKDYLEFLNNLGTLTKLKGATFNTQGLDREYDSDGEYTFCWRDRVTEIVFHVTTQMPTDLKRDVNCTMKKRHVGNDFVNIIFNDSGLPFRFDTFPSQFNFVNIVITPASRASFIAMREAEAEASLGRKQPFYRVQVMSKPGFPEVSPASETKMISLTALAGFVRLLALNASMFSVVWHNQEGGEHISSWSARLREIKRMRDRHGPRAMMASSPPGTAMGGGQQPEAARAGSSVRDSLNSLRRTSVATFFTSASEQASHRSSTLSASVASNDTELPAAANPLVESVDFSKWAR</sequence>
<dbReference type="Proteomes" id="UP000253664">
    <property type="component" value="Unassembled WGS sequence"/>
</dbReference>
<dbReference type="SUPFAM" id="SSF48371">
    <property type="entry name" value="ARM repeat"/>
    <property type="match status" value="1"/>
</dbReference>
<dbReference type="InterPro" id="IPR027107">
    <property type="entry name" value="Tuberin/Ral-act_asu"/>
</dbReference>
<feature type="non-terminal residue" evidence="4">
    <location>
        <position position="1700"/>
    </location>
</feature>
<accession>A0A367L2R6</accession>
<feature type="compositionally biased region" description="Polar residues" evidence="2">
    <location>
        <begin position="1662"/>
        <end position="1680"/>
    </location>
</feature>
<dbReference type="GO" id="GO:0005634">
    <property type="term" value="C:nucleus"/>
    <property type="evidence" value="ECO:0007669"/>
    <property type="project" value="InterPro"/>
</dbReference>
<feature type="compositionally biased region" description="Low complexity" evidence="2">
    <location>
        <begin position="756"/>
        <end position="767"/>
    </location>
</feature>
<dbReference type="InterPro" id="IPR000331">
    <property type="entry name" value="Rap/Ran_GAP_dom"/>
</dbReference>
<organism evidence="4 5">
    <name type="scientific">Ophiocordyceps polyrhachis-furcata BCC 54312</name>
    <dbReference type="NCBI Taxonomy" id="1330021"/>
    <lineage>
        <taxon>Eukaryota</taxon>
        <taxon>Fungi</taxon>
        <taxon>Dikarya</taxon>
        <taxon>Ascomycota</taxon>
        <taxon>Pezizomycotina</taxon>
        <taxon>Sordariomycetes</taxon>
        <taxon>Hypocreomycetidae</taxon>
        <taxon>Hypocreales</taxon>
        <taxon>Ophiocordycipitaceae</taxon>
        <taxon>Ophiocordyceps</taxon>
    </lineage>
</organism>
<feature type="region of interest" description="Disordered" evidence="2">
    <location>
        <begin position="152"/>
        <end position="171"/>
    </location>
</feature>
<dbReference type="PANTHER" id="PTHR10063:SF0">
    <property type="entry name" value="TUBERIN"/>
    <property type="match status" value="1"/>
</dbReference>
<dbReference type="Pfam" id="PF03542">
    <property type="entry name" value="Tuberin"/>
    <property type="match status" value="1"/>
</dbReference>
<feature type="non-terminal residue" evidence="4">
    <location>
        <position position="1"/>
    </location>
</feature>
<comment type="caution">
    <text evidence="4">The sequence shown here is derived from an EMBL/GenBank/DDBJ whole genome shotgun (WGS) entry which is preliminary data.</text>
</comment>
<proteinExistence type="predicted"/>
<dbReference type="InterPro" id="IPR018515">
    <property type="entry name" value="Tuberin-type_domain"/>
</dbReference>
<evidence type="ECO:0000313" key="4">
    <source>
        <dbReference type="EMBL" id="RCI08697.1"/>
    </source>
</evidence>
<feature type="region of interest" description="Disordered" evidence="2">
    <location>
        <begin position="1164"/>
        <end position="1184"/>
    </location>
</feature>
<feature type="region of interest" description="Disordered" evidence="2">
    <location>
        <begin position="867"/>
        <end position="905"/>
    </location>
</feature>
<name>A0A367L2R6_9HYPO</name>
<dbReference type="Gene3D" id="3.40.50.11210">
    <property type="entry name" value="Rap/Ran-GAP"/>
    <property type="match status" value="1"/>
</dbReference>
<dbReference type="GO" id="GO:0032007">
    <property type="term" value="P:negative regulation of TOR signaling"/>
    <property type="evidence" value="ECO:0007669"/>
    <property type="project" value="TreeGrafter"/>
</dbReference>
<keyword evidence="1" id="KW-0343">GTPase activation</keyword>
<feature type="region of interest" description="Disordered" evidence="2">
    <location>
        <begin position="1662"/>
        <end position="1687"/>
    </location>
</feature>
<dbReference type="EMBL" id="LKCN02000018">
    <property type="protein sequence ID" value="RCI08697.1"/>
    <property type="molecule type" value="Genomic_DNA"/>
</dbReference>
<dbReference type="GO" id="GO:0033596">
    <property type="term" value="C:TSC1-TSC2 complex"/>
    <property type="evidence" value="ECO:0007669"/>
    <property type="project" value="TreeGrafter"/>
</dbReference>